<dbReference type="AlphaFoldDB" id="C0D5I7"/>
<reference evidence="2 3" key="1">
    <citation type="submission" date="2009-01" db="EMBL/GenBank/DDBJ databases">
        <authorList>
            <person name="Fulton L."/>
            <person name="Clifton S."/>
            <person name="Fulton B."/>
            <person name="Xu J."/>
            <person name="Minx P."/>
            <person name="Pepin K.H."/>
            <person name="Johnson M."/>
            <person name="Bhonagiri V."/>
            <person name="Nash W.E."/>
            <person name="Mardis E.R."/>
            <person name="Wilson R.K."/>
        </authorList>
    </citation>
    <scope>NUCLEOTIDE SEQUENCE [LARGE SCALE GENOMIC DNA]</scope>
    <source>
        <strain evidence="2 3">DSM 15981</strain>
    </source>
</reference>
<evidence type="ECO:0000313" key="2">
    <source>
        <dbReference type="EMBL" id="EEG53402.1"/>
    </source>
</evidence>
<feature type="transmembrane region" description="Helical" evidence="1">
    <location>
        <begin position="12"/>
        <end position="33"/>
    </location>
</feature>
<gene>
    <name evidence="2" type="ORF">CLOSTASPAR_04533</name>
</gene>
<sequence>MISFGNKRRRICNMNTLEVLTLVLVIFAALTYIDNHQNRK</sequence>
<organism evidence="2 3">
    <name type="scientific">[Clostridium] asparagiforme DSM 15981</name>
    <dbReference type="NCBI Taxonomy" id="518636"/>
    <lineage>
        <taxon>Bacteria</taxon>
        <taxon>Bacillati</taxon>
        <taxon>Bacillota</taxon>
        <taxon>Clostridia</taxon>
        <taxon>Lachnospirales</taxon>
        <taxon>Lachnospiraceae</taxon>
        <taxon>Enterocloster</taxon>
    </lineage>
</organism>
<keyword evidence="1" id="KW-0472">Membrane</keyword>
<dbReference type="HOGENOM" id="CLU_3287159_0_0_9"/>
<comment type="caution">
    <text evidence="2">The sequence shown here is derived from an EMBL/GenBank/DDBJ whole genome shotgun (WGS) entry which is preliminary data.</text>
</comment>
<protein>
    <submittedName>
        <fullName evidence="2">Uncharacterized protein</fullName>
    </submittedName>
</protein>
<evidence type="ECO:0000313" key="3">
    <source>
        <dbReference type="Proteomes" id="UP000004756"/>
    </source>
</evidence>
<keyword evidence="1" id="KW-0812">Transmembrane</keyword>
<proteinExistence type="predicted"/>
<dbReference type="Proteomes" id="UP000004756">
    <property type="component" value="Unassembled WGS sequence"/>
</dbReference>
<accession>C0D5I7</accession>
<keyword evidence="1" id="KW-1133">Transmembrane helix</keyword>
<reference evidence="2 3" key="2">
    <citation type="submission" date="2009-02" db="EMBL/GenBank/DDBJ databases">
        <title>Draft genome sequence of Clostridium asparagiforme (DSM 15981).</title>
        <authorList>
            <person name="Sudarsanam P."/>
            <person name="Ley R."/>
            <person name="Guruge J."/>
            <person name="Turnbaugh P.J."/>
            <person name="Mahowald M."/>
            <person name="Liep D."/>
            <person name="Gordon J."/>
        </authorList>
    </citation>
    <scope>NUCLEOTIDE SEQUENCE [LARGE SCALE GENOMIC DNA]</scope>
    <source>
        <strain evidence="2 3">DSM 15981</strain>
    </source>
</reference>
<name>C0D5I7_9FIRM</name>
<evidence type="ECO:0000256" key="1">
    <source>
        <dbReference type="SAM" id="Phobius"/>
    </source>
</evidence>
<keyword evidence="3" id="KW-1185">Reference proteome</keyword>
<dbReference type="EMBL" id="ACCJ01000374">
    <property type="protein sequence ID" value="EEG53402.1"/>
    <property type="molecule type" value="Genomic_DNA"/>
</dbReference>